<reference evidence="6" key="1">
    <citation type="submission" date="2016-09" db="EMBL/GenBank/DDBJ databases">
        <authorList>
            <person name="Greninger A.L."/>
            <person name="Jerome K.R."/>
            <person name="Mcnair B."/>
            <person name="Wallis C."/>
            <person name="Fang F."/>
        </authorList>
    </citation>
    <scope>NUCLEOTIDE SEQUENCE [LARGE SCALE GENOMIC DNA]</scope>
    <source>
        <strain evidence="6">M6</strain>
    </source>
</reference>
<proteinExistence type="predicted"/>
<evidence type="ECO:0000256" key="2">
    <source>
        <dbReference type="ARBA" id="ARBA00023136"/>
    </source>
</evidence>
<dbReference type="STRING" id="1776.BHQ18_27145"/>
<accession>A0A1E3R8F0</accession>
<name>A0A1E3R8F0_MYCFV</name>
<gene>
    <name evidence="5" type="ORF">BHQ18_27145</name>
</gene>
<dbReference type="OrthoDB" id="3536396at2"/>
<comment type="caution">
    <text evidence="5">The sequence shown here is derived from an EMBL/GenBank/DDBJ whole genome shotgun (WGS) entry which is preliminary data.</text>
</comment>
<dbReference type="GO" id="GO:0016020">
    <property type="term" value="C:membrane"/>
    <property type="evidence" value="ECO:0007669"/>
    <property type="project" value="UniProtKB-SubCell"/>
</dbReference>
<keyword evidence="2 4" id="KW-0472">Membrane</keyword>
<dbReference type="AlphaFoldDB" id="A0A1E3R8F0"/>
<keyword evidence="6" id="KW-1185">Reference proteome</keyword>
<feature type="transmembrane region" description="Helical" evidence="4">
    <location>
        <begin position="66"/>
        <end position="85"/>
    </location>
</feature>
<dbReference type="RefSeq" id="WP_069416758.1">
    <property type="nucleotide sequence ID" value="NZ_JACKUL010000047.1"/>
</dbReference>
<evidence type="ECO:0008006" key="7">
    <source>
        <dbReference type="Google" id="ProtNLM"/>
    </source>
</evidence>
<keyword evidence="4" id="KW-0812">Transmembrane</keyword>
<keyword evidence="4" id="KW-1133">Transmembrane helix</keyword>
<comment type="subcellular location">
    <subcellularLocation>
        <location evidence="1">Membrane</location>
    </subcellularLocation>
</comment>
<organism evidence="5 6">
    <name type="scientific">Mycolicibacterium flavescens</name>
    <name type="common">Mycobacterium flavescens</name>
    <dbReference type="NCBI Taxonomy" id="1776"/>
    <lineage>
        <taxon>Bacteria</taxon>
        <taxon>Bacillati</taxon>
        <taxon>Actinomycetota</taxon>
        <taxon>Actinomycetes</taxon>
        <taxon>Mycobacteriales</taxon>
        <taxon>Mycobacteriaceae</taxon>
        <taxon>Mycolicibacterium</taxon>
    </lineage>
</organism>
<evidence type="ECO:0000256" key="4">
    <source>
        <dbReference type="SAM" id="Phobius"/>
    </source>
</evidence>
<dbReference type="Proteomes" id="UP000094053">
    <property type="component" value="Unassembled WGS sequence"/>
</dbReference>
<evidence type="ECO:0000313" key="6">
    <source>
        <dbReference type="Proteomes" id="UP000094053"/>
    </source>
</evidence>
<dbReference type="PANTHER" id="PTHR37042">
    <property type="entry name" value="OUTER MEMBRANE PROTEIN RV1973"/>
    <property type="match status" value="1"/>
</dbReference>
<dbReference type="PANTHER" id="PTHR37042:SF4">
    <property type="entry name" value="OUTER MEMBRANE PROTEIN RV1973"/>
    <property type="match status" value="1"/>
</dbReference>
<feature type="region of interest" description="Disordered" evidence="3">
    <location>
        <begin position="1"/>
        <end position="43"/>
    </location>
</feature>
<dbReference type="EMBL" id="MIHA01000032">
    <property type="protein sequence ID" value="ODQ86200.1"/>
    <property type="molecule type" value="Genomic_DNA"/>
</dbReference>
<protein>
    <recommendedName>
        <fullName evidence="7">Mce associated membrane protein</fullName>
    </recommendedName>
</protein>
<evidence type="ECO:0000313" key="5">
    <source>
        <dbReference type="EMBL" id="ODQ86200.1"/>
    </source>
</evidence>
<evidence type="ECO:0000256" key="1">
    <source>
        <dbReference type="ARBA" id="ARBA00004370"/>
    </source>
</evidence>
<sequence>MRNSPAKVEPDDGDAAHSAGADDQPPTPGKTSNSASGCEAAVSPERLNRNDIASTDNRRGTFVRMLGFWLLPSIALLLALGAAYFKYQEGTAGDEDRARVETVQVATEATVAMLSYTPETAAEKLKAARDRLTGPFRGSYTSLTEDVVIPGAQQQRISATARVSAAASVSVSKNRAIVMVFVDQTTTVGKDAPTETDSVVQVSLDKVGSHWLISGFEPK</sequence>
<evidence type="ECO:0000256" key="3">
    <source>
        <dbReference type="SAM" id="MobiDB-lite"/>
    </source>
</evidence>